<sequence>MTPDELQKFERDQFPLGAEVYDKLNWARCPKCKAKLYARDCTNCGRVCSRWDEKRNEWVDC</sequence>
<protein>
    <submittedName>
        <fullName evidence="1">Uncharacterized protein</fullName>
    </submittedName>
</protein>
<accession>A0A0F9HJI0</accession>
<dbReference type="EMBL" id="LAZR01024397">
    <property type="protein sequence ID" value="KKL75282.1"/>
    <property type="molecule type" value="Genomic_DNA"/>
</dbReference>
<reference evidence="1" key="1">
    <citation type="journal article" date="2015" name="Nature">
        <title>Complex archaea that bridge the gap between prokaryotes and eukaryotes.</title>
        <authorList>
            <person name="Spang A."/>
            <person name="Saw J.H."/>
            <person name="Jorgensen S.L."/>
            <person name="Zaremba-Niedzwiedzka K."/>
            <person name="Martijn J."/>
            <person name="Lind A.E."/>
            <person name="van Eijk R."/>
            <person name="Schleper C."/>
            <person name="Guy L."/>
            <person name="Ettema T.J."/>
        </authorList>
    </citation>
    <scope>NUCLEOTIDE SEQUENCE</scope>
</reference>
<name>A0A0F9HJI0_9ZZZZ</name>
<gene>
    <name evidence="1" type="ORF">LCGC14_2056470</name>
</gene>
<proteinExistence type="predicted"/>
<organism evidence="1">
    <name type="scientific">marine sediment metagenome</name>
    <dbReference type="NCBI Taxonomy" id="412755"/>
    <lineage>
        <taxon>unclassified sequences</taxon>
        <taxon>metagenomes</taxon>
        <taxon>ecological metagenomes</taxon>
    </lineage>
</organism>
<dbReference type="AlphaFoldDB" id="A0A0F9HJI0"/>
<feature type="non-terminal residue" evidence="1">
    <location>
        <position position="1"/>
    </location>
</feature>
<evidence type="ECO:0000313" key="1">
    <source>
        <dbReference type="EMBL" id="KKL75282.1"/>
    </source>
</evidence>
<comment type="caution">
    <text evidence="1">The sequence shown here is derived from an EMBL/GenBank/DDBJ whole genome shotgun (WGS) entry which is preliminary data.</text>
</comment>